<evidence type="ECO:0000313" key="4">
    <source>
        <dbReference type="Proteomes" id="UP000694380"/>
    </source>
</evidence>
<dbReference type="AlphaFoldDB" id="A0A8C3FEU0"/>
<feature type="compositionally biased region" description="Gly residues" evidence="2">
    <location>
        <begin position="68"/>
        <end position="80"/>
    </location>
</feature>
<organism evidence="3 4">
    <name type="scientific">Chrysemys picta bellii</name>
    <name type="common">Western painted turtle</name>
    <name type="synonym">Emys bellii</name>
    <dbReference type="NCBI Taxonomy" id="8478"/>
    <lineage>
        <taxon>Eukaryota</taxon>
        <taxon>Metazoa</taxon>
        <taxon>Chordata</taxon>
        <taxon>Craniata</taxon>
        <taxon>Vertebrata</taxon>
        <taxon>Euteleostomi</taxon>
        <taxon>Archelosauria</taxon>
        <taxon>Testudinata</taxon>
        <taxon>Testudines</taxon>
        <taxon>Cryptodira</taxon>
        <taxon>Durocryptodira</taxon>
        <taxon>Testudinoidea</taxon>
        <taxon>Emydidae</taxon>
        <taxon>Chrysemys</taxon>
    </lineage>
</organism>
<dbReference type="Ensembl" id="ENSCPBT00000006503.1">
    <property type="protein sequence ID" value="ENSCPBP00000005348.1"/>
    <property type="gene ID" value="ENSCPBG00000004273.1"/>
</dbReference>
<feature type="compositionally biased region" description="Polar residues" evidence="2">
    <location>
        <begin position="174"/>
        <end position="193"/>
    </location>
</feature>
<gene>
    <name evidence="3" type="primary">TEX9</name>
</gene>
<evidence type="ECO:0000256" key="1">
    <source>
        <dbReference type="SAM" id="Coils"/>
    </source>
</evidence>
<dbReference type="Proteomes" id="UP000694380">
    <property type="component" value="Unplaced"/>
</dbReference>
<evidence type="ECO:0000313" key="3">
    <source>
        <dbReference type="Ensembl" id="ENSCPBP00000005348.1"/>
    </source>
</evidence>
<dbReference type="GeneTree" id="ENSGT00390000018333"/>
<feature type="region of interest" description="Disordered" evidence="2">
    <location>
        <begin position="174"/>
        <end position="205"/>
    </location>
</feature>
<keyword evidence="4" id="KW-1185">Reference proteome</keyword>
<name>A0A8C3FEU0_CHRPI</name>
<evidence type="ECO:0000256" key="2">
    <source>
        <dbReference type="SAM" id="MobiDB-lite"/>
    </source>
</evidence>
<accession>A0A8C3FEU0</accession>
<keyword evidence="1" id="KW-0175">Coiled coil</keyword>
<proteinExistence type="predicted"/>
<dbReference type="PANTHER" id="PTHR23313">
    <property type="entry name" value="TSEC1-RELATED"/>
    <property type="match status" value="1"/>
</dbReference>
<sequence>MSSTDPPSCDVERSGQARPGRPAPPLPSRQASTRDDLTPLPARGWVRLPSDSDATQRPLSRDKMAAGCGSGTRRGAGCGSAGVRKSHRILPHPAMPKKTLMHGDFLAKEEEYKRLNAELEAKTAELVRQAEEVIRDQQEILSIPVSTQVKLCEDDDKQLRDVLSPELPILTLSHIKQPNKKSGSMSAAQNRPHSGSKGKRTTSSAKLRSIDIKAADDVAILEDFTDFSLAKTISKIEGKLEEGDLLESLDDDIIPSVGNEIGTEAQIRFLKAKLRVMQEELDSIVRECSKKELENLKRIQKQASTSQSATEVRLNRALEEAERYKMELNKLKQSNKDIANQEHKKFEELKIANKRLEKQKGELMTGFKKQLKLIDILKRQKMHIEAAKMLSFTEEEFMKALEWGNP</sequence>
<feature type="region of interest" description="Disordered" evidence="2">
    <location>
        <begin position="1"/>
        <end position="84"/>
    </location>
</feature>
<reference evidence="3" key="2">
    <citation type="submission" date="2025-09" db="UniProtKB">
        <authorList>
            <consortium name="Ensembl"/>
        </authorList>
    </citation>
    <scope>IDENTIFICATION</scope>
</reference>
<dbReference type="PANTHER" id="PTHR23313:SF0">
    <property type="entry name" value="TESTIS-EXPRESSED PROTEIN 9"/>
    <property type="match status" value="1"/>
</dbReference>
<feature type="coiled-coil region" evidence="1">
    <location>
        <begin position="105"/>
        <end position="136"/>
    </location>
</feature>
<feature type="coiled-coil region" evidence="1">
    <location>
        <begin position="267"/>
        <end position="359"/>
    </location>
</feature>
<reference evidence="3" key="1">
    <citation type="submission" date="2025-08" db="UniProtKB">
        <authorList>
            <consortium name="Ensembl"/>
        </authorList>
    </citation>
    <scope>IDENTIFICATION</scope>
</reference>
<protein>
    <submittedName>
        <fullName evidence="3">Testis expressed 9</fullName>
    </submittedName>
</protein>